<evidence type="ECO:0000256" key="3">
    <source>
        <dbReference type="ARBA" id="ARBA00022448"/>
    </source>
</evidence>
<dbReference type="AlphaFoldDB" id="A0A9D4TAS5"/>
<proteinExistence type="inferred from homology"/>
<evidence type="ECO:0000256" key="4">
    <source>
        <dbReference type="ARBA" id="ARBA00022692"/>
    </source>
</evidence>
<evidence type="ECO:0000313" key="16">
    <source>
        <dbReference type="Proteomes" id="UP000821837"/>
    </source>
</evidence>
<evidence type="ECO:0000256" key="11">
    <source>
        <dbReference type="ARBA" id="ARBA00023180"/>
    </source>
</evidence>
<feature type="transmembrane region" description="Helical" evidence="14">
    <location>
        <begin position="167"/>
        <end position="190"/>
    </location>
</feature>
<dbReference type="VEuPathDB" id="VectorBase:RSAN_052347"/>
<dbReference type="InterPro" id="IPR001734">
    <property type="entry name" value="Na/solute_symporter"/>
</dbReference>
<feature type="transmembrane region" description="Helical" evidence="14">
    <location>
        <begin position="98"/>
        <end position="116"/>
    </location>
</feature>
<feature type="transmembrane region" description="Helical" evidence="14">
    <location>
        <begin position="277"/>
        <end position="296"/>
    </location>
</feature>
<keyword evidence="12" id="KW-0739">Sodium transport</keyword>
<evidence type="ECO:0000313" key="15">
    <source>
        <dbReference type="EMBL" id="KAH7984002.1"/>
    </source>
</evidence>
<comment type="caution">
    <text evidence="15">The sequence shown here is derived from an EMBL/GenBank/DDBJ whole genome shotgun (WGS) entry which is preliminary data.</text>
</comment>
<evidence type="ECO:0000256" key="10">
    <source>
        <dbReference type="ARBA" id="ARBA00023136"/>
    </source>
</evidence>
<feature type="transmembrane region" description="Helical" evidence="14">
    <location>
        <begin position="137"/>
        <end position="161"/>
    </location>
</feature>
<dbReference type="GO" id="GO:0005307">
    <property type="term" value="F:choline:sodium symporter activity"/>
    <property type="evidence" value="ECO:0007669"/>
    <property type="project" value="TreeGrafter"/>
</dbReference>
<evidence type="ECO:0000256" key="14">
    <source>
        <dbReference type="SAM" id="Phobius"/>
    </source>
</evidence>
<evidence type="ECO:0000256" key="9">
    <source>
        <dbReference type="ARBA" id="ARBA00023065"/>
    </source>
</evidence>
<dbReference type="GO" id="GO:0005886">
    <property type="term" value="C:plasma membrane"/>
    <property type="evidence" value="ECO:0007669"/>
    <property type="project" value="TreeGrafter"/>
</dbReference>
<dbReference type="Pfam" id="PF00474">
    <property type="entry name" value="SSF"/>
    <property type="match status" value="1"/>
</dbReference>
<evidence type="ECO:0000256" key="12">
    <source>
        <dbReference type="ARBA" id="ARBA00023201"/>
    </source>
</evidence>
<keyword evidence="3" id="KW-0813">Transport</keyword>
<evidence type="ECO:0000256" key="7">
    <source>
        <dbReference type="ARBA" id="ARBA00022989"/>
    </source>
</evidence>
<dbReference type="PANTHER" id="PTHR45897:SF4">
    <property type="entry name" value="HIGH-AFFINITY CHOLINE TRANSPORTER 1"/>
    <property type="match status" value="1"/>
</dbReference>
<sequence length="388" mass="41259">MQVNMLATVVLAAYFGVLVGLSAWSSRRGKKRTAKLAQLTYGSPYDEALSPGFVRLLLANRNVPLCLGLTSMTVTWIGGGFVSGTAEAVYVHGLLSTQVPIGYTISLIFGGLFFSHKMRATRSLTMLDPFQQQYGRWIGPLLCLPALAGELFWSASVYAALGQAAEVVAGLSGSMIIVLSSLIVALCTCLGGLPTVVRTDALHLFAAFVGLWVCVPFCMTTKFANNEVAAADASSDAALYSIPEMVDRFFSLVYGGIPWQVYFQRVLSSATVFDAQMLSYVSAVGCLMFAVPPILIGSTSRRANFTAAGYPGPARLRPQDQARVLPLAIRYLCPGLVSMMGMVAIVGAVMSSADSSALSASTLVDQKRLPVPLQADGEAFITAPFRSS</sequence>
<keyword evidence="16" id="KW-1185">Reference proteome</keyword>
<evidence type="ECO:0000256" key="13">
    <source>
        <dbReference type="RuleBase" id="RU362091"/>
    </source>
</evidence>
<protein>
    <recommendedName>
        <fullName evidence="17">High-affinity choline transporter 1</fullName>
    </recommendedName>
</protein>
<feature type="transmembrane region" description="Helical" evidence="14">
    <location>
        <begin position="202"/>
        <end position="224"/>
    </location>
</feature>
<dbReference type="EMBL" id="JABSTV010001245">
    <property type="protein sequence ID" value="KAH7984002.1"/>
    <property type="molecule type" value="Genomic_DNA"/>
</dbReference>
<evidence type="ECO:0000256" key="8">
    <source>
        <dbReference type="ARBA" id="ARBA00023053"/>
    </source>
</evidence>
<keyword evidence="8" id="KW-0915">Sodium</keyword>
<dbReference type="Proteomes" id="UP000821837">
    <property type="component" value="Chromosome 1"/>
</dbReference>
<feature type="transmembrane region" description="Helical" evidence="14">
    <location>
        <begin position="65"/>
        <end position="86"/>
    </location>
</feature>
<organism evidence="15 16">
    <name type="scientific">Rhipicephalus sanguineus</name>
    <name type="common">Brown dog tick</name>
    <name type="synonym">Ixodes sanguineus</name>
    <dbReference type="NCBI Taxonomy" id="34632"/>
    <lineage>
        <taxon>Eukaryota</taxon>
        <taxon>Metazoa</taxon>
        <taxon>Ecdysozoa</taxon>
        <taxon>Arthropoda</taxon>
        <taxon>Chelicerata</taxon>
        <taxon>Arachnida</taxon>
        <taxon>Acari</taxon>
        <taxon>Parasitiformes</taxon>
        <taxon>Ixodida</taxon>
        <taxon>Ixodoidea</taxon>
        <taxon>Ixodidae</taxon>
        <taxon>Rhipicephalinae</taxon>
        <taxon>Rhipicephalus</taxon>
        <taxon>Rhipicephalus</taxon>
    </lineage>
</organism>
<keyword evidence="11" id="KW-0325">Glycoprotein</keyword>
<accession>A0A9D4TAS5</accession>
<keyword evidence="10 14" id="KW-0472">Membrane</keyword>
<reference evidence="15" key="1">
    <citation type="journal article" date="2020" name="Cell">
        <title>Large-Scale Comparative Analyses of Tick Genomes Elucidate Their Genetic Diversity and Vector Capacities.</title>
        <authorList>
            <consortium name="Tick Genome and Microbiome Consortium (TIGMIC)"/>
            <person name="Jia N."/>
            <person name="Wang J."/>
            <person name="Shi W."/>
            <person name="Du L."/>
            <person name="Sun Y."/>
            <person name="Zhan W."/>
            <person name="Jiang J.F."/>
            <person name="Wang Q."/>
            <person name="Zhang B."/>
            <person name="Ji P."/>
            <person name="Bell-Sakyi L."/>
            <person name="Cui X.M."/>
            <person name="Yuan T.T."/>
            <person name="Jiang B.G."/>
            <person name="Yang W.F."/>
            <person name="Lam T.T."/>
            <person name="Chang Q.C."/>
            <person name="Ding S.J."/>
            <person name="Wang X.J."/>
            <person name="Zhu J.G."/>
            <person name="Ruan X.D."/>
            <person name="Zhao L."/>
            <person name="Wei J.T."/>
            <person name="Ye R.Z."/>
            <person name="Que T.C."/>
            <person name="Du C.H."/>
            <person name="Zhou Y.H."/>
            <person name="Cheng J.X."/>
            <person name="Dai P.F."/>
            <person name="Guo W.B."/>
            <person name="Han X.H."/>
            <person name="Huang E.J."/>
            <person name="Li L.F."/>
            <person name="Wei W."/>
            <person name="Gao Y.C."/>
            <person name="Liu J.Z."/>
            <person name="Shao H.Z."/>
            <person name="Wang X."/>
            <person name="Wang C.C."/>
            <person name="Yang T.C."/>
            <person name="Huo Q.B."/>
            <person name="Li W."/>
            <person name="Chen H.Y."/>
            <person name="Chen S.E."/>
            <person name="Zhou L.G."/>
            <person name="Ni X.B."/>
            <person name="Tian J.H."/>
            <person name="Sheng Y."/>
            <person name="Liu T."/>
            <person name="Pan Y.S."/>
            <person name="Xia L.Y."/>
            <person name="Li J."/>
            <person name="Zhao F."/>
            <person name="Cao W.C."/>
        </authorList>
    </citation>
    <scope>NUCLEOTIDE SEQUENCE</scope>
    <source>
        <strain evidence="15">Rsan-2018</strain>
    </source>
</reference>
<dbReference type="InterPro" id="IPR038377">
    <property type="entry name" value="Na/Glc_symporter_sf"/>
</dbReference>
<dbReference type="PANTHER" id="PTHR45897">
    <property type="entry name" value="HIGH-AFFINITY CHOLINE TRANSPORTER 1"/>
    <property type="match status" value="1"/>
</dbReference>
<keyword evidence="9" id="KW-0406">Ion transport</keyword>
<evidence type="ECO:0008006" key="17">
    <source>
        <dbReference type="Google" id="ProtNLM"/>
    </source>
</evidence>
<keyword evidence="5" id="KW-0769">Symport</keyword>
<evidence type="ECO:0000256" key="5">
    <source>
        <dbReference type="ARBA" id="ARBA00022847"/>
    </source>
</evidence>
<feature type="transmembrane region" description="Helical" evidence="14">
    <location>
        <begin position="327"/>
        <end position="350"/>
    </location>
</feature>
<name>A0A9D4TAS5_RHISA</name>
<keyword evidence="4 14" id="KW-0812">Transmembrane</keyword>
<evidence type="ECO:0000256" key="1">
    <source>
        <dbReference type="ARBA" id="ARBA00004141"/>
    </source>
</evidence>
<dbReference type="GO" id="GO:0008292">
    <property type="term" value="P:acetylcholine biosynthetic process"/>
    <property type="evidence" value="ECO:0007669"/>
    <property type="project" value="TreeGrafter"/>
</dbReference>
<dbReference type="PROSITE" id="PS50283">
    <property type="entry name" value="NA_SOLUT_SYMP_3"/>
    <property type="match status" value="1"/>
</dbReference>
<keyword evidence="6" id="KW-0530">Neurotransmitter biosynthesis</keyword>
<dbReference type="InterPro" id="IPR052244">
    <property type="entry name" value="Choline_transporter"/>
</dbReference>
<comment type="similarity">
    <text evidence="2 13">Belongs to the sodium:solute symporter (SSF) (TC 2.A.21) family.</text>
</comment>
<evidence type="ECO:0000256" key="2">
    <source>
        <dbReference type="ARBA" id="ARBA00006434"/>
    </source>
</evidence>
<keyword evidence="7 14" id="KW-1133">Transmembrane helix</keyword>
<evidence type="ECO:0000256" key="6">
    <source>
        <dbReference type="ARBA" id="ARBA00022979"/>
    </source>
</evidence>
<dbReference type="Gene3D" id="1.20.1730.10">
    <property type="entry name" value="Sodium/glucose cotransporter"/>
    <property type="match status" value="1"/>
</dbReference>
<comment type="subcellular location">
    <subcellularLocation>
        <location evidence="1">Membrane</location>
        <topology evidence="1">Multi-pass membrane protein</topology>
    </subcellularLocation>
</comment>
<feature type="transmembrane region" description="Helical" evidence="14">
    <location>
        <begin position="6"/>
        <end position="25"/>
    </location>
</feature>
<reference evidence="15" key="2">
    <citation type="submission" date="2021-09" db="EMBL/GenBank/DDBJ databases">
        <authorList>
            <person name="Jia N."/>
            <person name="Wang J."/>
            <person name="Shi W."/>
            <person name="Du L."/>
            <person name="Sun Y."/>
            <person name="Zhan W."/>
            <person name="Jiang J."/>
            <person name="Wang Q."/>
            <person name="Zhang B."/>
            <person name="Ji P."/>
            <person name="Sakyi L.B."/>
            <person name="Cui X."/>
            <person name="Yuan T."/>
            <person name="Jiang B."/>
            <person name="Yang W."/>
            <person name="Lam T.T.-Y."/>
            <person name="Chang Q."/>
            <person name="Ding S."/>
            <person name="Wang X."/>
            <person name="Zhu J."/>
            <person name="Ruan X."/>
            <person name="Zhao L."/>
            <person name="Wei J."/>
            <person name="Que T."/>
            <person name="Du C."/>
            <person name="Cheng J."/>
            <person name="Dai P."/>
            <person name="Han X."/>
            <person name="Huang E."/>
            <person name="Gao Y."/>
            <person name="Liu J."/>
            <person name="Shao H."/>
            <person name="Ye R."/>
            <person name="Li L."/>
            <person name="Wei W."/>
            <person name="Wang X."/>
            <person name="Wang C."/>
            <person name="Huo Q."/>
            <person name="Li W."/>
            <person name="Guo W."/>
            <person name="Chen H."/>
            <person name="Chen S."/>
            <person name="Zhou L."/>
            <person name="Zhou L."/>
            <person name="Ni X."/>
            <person name="Tian J."/>
            <person name="Zhou Y."/>
            <person name="Sheng Y."/>
            <person name="Liu T."/>
            <person name="Pan Y."/>
            <person name="Xia L."/>
            <person name="Li J."/>
            <person name="Zhao F."/>
            <person name="Cao W."/>
        </authorList>
    </citation>
    <scope>NUCLEOTIDE SEQUENCE</scope>
    <source>
        <strain evidence="15">Rsan-2018</strain>
        <tissue evidence="15">Larvae</tissue>
    </source>
</reference>
<gene>
    <name evidence="15" type="ORF">HPB52_016079</name>
</gene>